<gene>
    <name evidence="1" type="ORF">SAMN05660866_03420</name>
</gene>
<dbReference type="Proteomes" id="UP000190339">
    <property type="component" value="Unassembled WGS sequence"/>
</dbReference>
<evidence type="ECO:0000313" key="2">
    <source>
        <dbReference type="Proteomes" id="UP000190339"/>
    </source>
</evidence>
<keyword evidence="2" id="KW-1185">Reference proteome</keyword>
<dbReference type="InterPro" id="IPR009061">
    <property type="entry name" value="DNA-bd_dom_put_sf"/>
</dbReference>
<evidence type="ECO:0000313" key="1">
    <source>
        <dbReference type="EMBL" id="SKB81636.1"/>
    </source>
</evidence>
<dbReference type="SUPFAM" id="SSF46955">
    <property type="entry name" value="Putative DNA-binding domain"/>
    <property type="match status" value="1"/>
</dbReference>
<reference evidence="2" key="1">
    <citation type="submission" date="2017-02" db="EMBL/GenBank/DDBJ databases">
        <authorList>
            <person name="Varghese N."/>
            <person name="Submissions S."/>
        </authorList>
    </citation>
    <scope>NUCLEOTIDE SEQUENCE [LARGE SCALE GENOMIC DNA]</scope>
    <source>
        <strain evidence="2">DSM 23546</strain>
    </source>
</reference>
<evidence type="ECO:0008006" key="3">
    <source>
        <dbReference type="Google" id="ProtNLM"/>
    </source>
</evidence>
<proteinExistence type="predicted"/>
<sequence>MKCLKTKIDMENNHRITKQELEKMYGVDRTTIEIWRRRYGLPIIEISSHSKYIRRDELIAWEDRMKDKFQVEV</sequence>
<dbReference type="Gene3D" id="1.10.10.10">
    <property type="entry name" value="Winged helix-like DNA-binding domain superfamily/Winged helix DNA-binding domain"/>
    <property type="match status" value="1"/>
</dbReference>
<protein>
    <recommendedName>
        <fullName evidence="3">Helix-turn-helix domain-containing protein</fullName>
    </recommendedName>
</protein>
<dbReference type="AlphaFoldDB" id="A0A1T5ECP7"/>
<name>A0A1T5ECP7_9FLAO</name>
<dbReference type="InterPro" id="IPR036388">
    <property type="entry name" value="WH-like_DNA-bd_sf"/>
</dbReference>
<dbReference type="EMBL" id="FUYL01000012">
    <property type="protein sequence ID" value="SKB81636.1"/>
    <property type="molecule type" value="Genomic_DNA"/>
</dbReference>
<accession>A0A1T5ECP7</accession>
<organism evidence="1 2">
    <name type="scientific">Maribacter arcticus</name>
    <dbReference type="NCBI Taxonomy" id="561365"/>
    <lineage>
        <taxon>Bacteria</taxon>
        <taxon>Pseudomonadati</taxon>
        <taxon>Bacteroidota</taxon>
        <taxon>Flavobacteriia</taxon>
        <taxon>Flavobacteriales</taxon>
        <taxon>Flavobacteriaceae</taxon>
        <taxon>Maribacter</taxon>
    </lineage>
</organism>